<dbReference type="Gene3D" id="3.40.50.1820">
    <property type="entry name" value="alpha/beta hydrolase"/>
    <property type="match status" value="1"/>
</dbReference>
<protein>
    <submittedName>
        <fullName evidence="1">Uncharacterized protein</fullName>
    </submittedName>
</protein>
<evidence type="ECO:0000313" key="1">
    <source>
        <dbReference type="EMBL" id="KAL2053997.1"/>
    </source>
</evidence>
<dbReference type="EMBL" id="JBHFEH010000017">
    <property type="protein sequence ID" value="KAL2053997.1"/>
    <property type="molecule type" value="Genomic_DNA"/>
</dbReference>
<dbReference type="Proteomes" id="UP001590951">
    <property type="component" value="Unassembled WGS sequence"/>
</dbReference>
<organism evidence="1 2">
    <name type="scientific">Lepraria finkii</name>
    <dbReference type="NCBI Taxonomy" id="1340010"/>
    <lineage>
        <taxon>Eukaryota</taxon>
        <taxon>Fungi</taxon>
        <taxon>Dikarya</taxon>
        <taxon>Ascomycota</taxon>
        <taxon>Pezizomycotina</taxon>
        <taxon>Lecanoromycetes</taxon>
        <taxon>OSLEUM clade</taxon>
        <taxon>Lecanoromycetidae</taxon>
        <taxon>Lecanorales</taxon>
        <taxon>Lecanorineae</taxon>
        <taxon>Stereocaulaceae</taxon>
        <taxon>Lepraria</taxon>
    </lineage>
</organism>
<name>A0ABR4B808_9LECA</name>
<gene>
    <name evidence="1" type="ORF">ABVK25_005536</name>
</gene>
<proteinExistence type="predicted"/>
<comment type="caution">
    <text evidence="1">The sequence shown here is derived from an EMBL/GenBank/DDBJ whole genome shotgun (WGS) entry which is preliminary data.</text>
</comment>
<dbReference type="InterPro" id="IPR008758">
    <property type="entry name" value="Peptidase_S28"/>
</dbReference>
<keyword evidence="2" id="KW-1185">Reference proteome</keyword>
<evidence type="ECO:0000313" key="2">
    <source>
        <dbReference type="Proteomes" id="UP001590951"/>
    </source>
</evidence>
<dbReference type="Pfam" id="PF05577">
    <property type="entry name" value="Peptidase_S28"/>
    <property type="match status" value="1"/>
</dbReference>
<sequence>MCSLPWIAGTSWRREPKKESDLFNYCNPLTSNEVSDRYFLRLTKTAEQLIAAGVVNETAVSSCADDGKTQDEERPRRNFSSLKERSWLYQSCTQLGFFHTGDRVPEDQLSLVSRTITLEYLQNWFCHDTFNIATPPDTDSINAYSGFDVAYDRLAFIDGESGYLEIRNTTFTHGEE</sequence>
<reference evidence="1 2" key="1">
    <citation type="submission" date="2024-09" db="EMBL/GenBank/DDBJ databases">
        <title>Rethinking Asexuality: The Enigmatic Case of Functional Sexual Genes in Lepraria (Stereocaulaceae).</title>
        <authorList>
            <person name="Doellman M."/>
            <person name="Sun Y."/>
            <person name="Barcenas-Pena A."/>
            <person name="Lumbsch H.T."/>
            <person name="Grewe F."/>
        </authorList>
    </citation>
    <scope>NUCLEOTIDE SEQUENCE [LARGE SCALE GENOMIC DNA]</scope>
    <source>
        <strain evidence="1 2">Grewe 0041</strain>
    </source>
</reference>
<accession>A0ABR4B808</accession>
<dbReference type="InterPro" id="IPR029058">
    <property type="entry name" value="AB_hydrolase_fold"/>
</dbReference>